<protein>
    <submittedName>
        <fullName evidence="3">Uncharacterized protein</fullName>
    </submittedName>
</protein>
<dbReference type="Proteomes" id="UP000093508">
    <property type="component" value="Unassembled WGS sequence"/>
</dbReference>
<evidence type="ECO:0000256" key="1">
    <source>
        <dbReference type="SAM" id="Phobius"/>
    </source>
</evidence>
<evidence type="ECO:0000313" key="4">
    <source>
        <dbReference type="Proteomes" id="UP000093508"/>
    </source>
</evidence>
<dbReference type="OrthoDB" id="1273581at2"/>
<keyword evidence="1" id="KW-0472">Membrane</keyword>
<feature type="transmembrane region" description="Helical" evidence="1">
    <location>
        <begin position="130"/>
        <end position="153"/>
    </location>
</feature>
<reference evidence="3 5" key="2">
    <citation type="submission" date="2016-11" db="EMBL/GenBank/DDBJ databases">
        <authorList>
            <person name="Jaros S."/>
            <person name="Januszkiewicz K."/>
            <person name="Wedrychowicz H."/>
        </authorList>
    </citation>
    <scope>NUCLEOTIDE SEQUENCE [LARGE SCALE GENOMIC DNA]</scope>
    <source>
        <strain evidence="3 5">DSM 27621</strain>
    </source>
</reference>
<feature type="transmembrane region" description="Helical" evidence="1">
    <location>
        <begin position="49"/>
        <end position="67"/>
    </location>
</feature>
<keyword evidence="1" id="KW-0812">Transmembrane</keyword>
<name>A0A1M7ASZ7_9FLAO</name>
<gene>
    <name evidence="2" type="ORF">BBH99_18725</name>
    <name evidence="3" type="ORF">SAMN05444407_104105</name>
</gene>
<accession>A0A1M7ASZ7</accession>
<sequence length="191" mass="21708">MKLSENKKIRTIGSFAPVFKYVGIIFTWVSLMNNTDLQNFLTVFEKKIGFEIFLLSASFFLIGLGQNTKTKKDPANDRVYIILFSLFTIGSVIAVWYNIQLLISVLIIMLTHLIGFISQSGEYGSSANDIFISGRGSIFCFVWAVIYGIPVGLLLKHFNVWENTVILGTVVIGYYSVLLLFEIRFWFKSRS</sequence>
<proteinExistence type="predicted"/>
<organism evidence="3 5">
    <name type="scientific">Chryseobacterium contaminans</name>
    <dbReference type="NCBI Taxonomy" id="1423959"/>
    <lineage>
        <taxon>Bacteria</taxon>
        <taxon>Pseudomonadati</taxon>
        <taxon>Bacteroidota</taxon>
        <taxon>Flavobacteriia</taxon>
        <taxon>Flavobacteriales</taxon>
        <taxon>Weeksellaceae</taxon>
        <taxon>Chryseobacterium group</taxon>
        <taxon>Chryseobacterium</taxon>
    </lineage>
</organism>
<dbReference type="STRING" id="1423959.SAMN05444407_104105"/>
<dbReference type="RefSeq" id="WP_066693394.1">
    <property type="nucleotide sequence ID" value="NZ_FRBM01000004.1"/>
</dbReference>
<dbReference type="AlphaFoldDB" id="A0A1M7ASZ7"/>
<feature type="transmembrane region" description="Helical" evidence="1">
    <location>
        <begin position="79"/>
        <end position="96"/>
    </location>
</feature>
<evidence type="ECO:0000313" key="3">
    <source>
        <dbReference type="EMBL" id="SHL45864.1"/>
    </source>
</evidence>
<feature type="transmembrane region" description="Helical" evidence="1">
    <location>
        <begin position="165"/>
        <end position="187"/>
    </location>
</feature>
<dbReference type="Proteomes" id="UP000184069">
    <property type="component" value="Unassembled WGS sequence"/>
</dbReference>
<dbReference type="EMBL" id="FRBM01000004">
    <property type="protein sequence ID" value="SHL45864.1"/>
    <property type="molecule type" value="Genomic_DNA"/>
</dbReference>
<feature type="transmembrane region" description="Helical" evidence="1">
    <location>
        <begin position="102"/>
        <end position="118"/>
    </location>
</feature>
<dbReference type="EMBL" id="MAYF01000075">
    <property type="protein sequence ID" value="OCA79511.1"/>
    <property type="molecule type" value="Genomic_DNA"/>
</dbReference>
<feature type="transmembrane region" description="Helical" evidence="1">
    <location>
        <begin position="12"/>
        <end position="29"/>
    </location>
</feature>
<evidence type="ECO:0000313" key="5">
    <source>
        <dbReference type="Proteomes" id="UP000184069"/>
    </source>
</evidence>
<evidence type="ECO:0000313" key="2">
    <source>
        <dbReference type="EMBL" id="OCA79511.1"/>
    </source>
</evidence>
<keyword evidence="4" id="KW-1185">Reference proteome</keyword>
<keyword evidence="1" id="KW-1133">Transmembrane helix</keyword>
<reference evidence="2 4" key="1">
    <citation type="submission" date="2016-07" db="EMBL/GenBank/DDBJ databases">
        <authorList>
            <person name="Jeong J.-J."/>
            <person name="Kim D.W."/>
            <person name="Sang M.K."/>
            <person name="Choi I.-G."/>
            <person name="Kim K.D."/>
        </authorList>
    </citation>
    <scope>NUCLEOTIDE SEQUENCE [LARGE SCALE GENOMIC DNA]</scope>
    <source>
        <strain evidence="2 4">C-26</strain>
    </source>
</reference>